<dbReference type="PATRIC" id="fig|33036.3.peg.502"/>
<keyword evidence="3" id="KW-1003">Cell membrane</keyword>
<evidence type="ECO:0000256" key="3">
    <source>
        <dbReference type="ARBA" id="ARBA00022475"/>
    </source>
</evidence>
<dbReference type="PANTHER" id="PTHR43663">
    <property type="entry name" value="CHROMATE TRANSPORT PROTEIN-RELATED"/>
    <property type="match status" value="1"/>
</dbReference>
<evidence type="ECO:0000256" key="5">
    <source>
        <dbReference type="ARBA" id="ARBA00022989"/>
    </source>
</evidence>
<keyword evidence="5 7" id="KW-1133">Transmembrane helix</keyword>
<dbReference type="GO" id="GO:0005886">
    <property type="term" value="C:plasma membrane"/>
    <property type="evidence" value="ECO:0007669"/>
    <property type="project" value="UniProtKB-SubCell"/>
</dbReference>
<evidence type="ECO:0000256" key="2">
    <source>
        <dbReference type="ARBA" id="ARBA00005262"/>
    </source>
</evidence>
<organism evidence="8 9">
    <name type="scientific">Anaerococcus tetradius</name>
    <dbReference type="NCBI Taxonomy" id="33036"/>
    <lineage>
        <taxon>Bacteria</taxon>
        <taxon>Bacillati</taxon>
        <taxon>Bacillota</taxon>
        <taxon>Tissierellia</taxon>
        <taxon>Tissierellales</taxon>
        <taxon>Peptoniphilaceae</taxon>
        <taxon>Anaerococcus</taxon>
    </lineage>
</organism>
<evidence type="ECO:0000256" key="4">
    <source>
        <dbReference type="ARBA" id="ARBA00022692"/>
    </source>
</evidence>
<feature type="transmembrane region" description="Helical" evidence="7">
    <location>
        <begin position="51"/>
        <end position="70"/>
    </location>
</feature>
<keyword evidence="9" id="KW-1185">Reference proteome</keyword>
<protein>
    <submittedName>
        <fullName evidence="8">Chromate transport protein</fullName>
    </submittedName>
</protein>
<feature type="transmembrane region" description="Helical" evidence="7">
    <location>
        <begin position="163"/>
        <end position="180"/>
    </location>
</feature>
<dbReference type="STRING" id="33036.HMPREF3200_00504"/>
<dbReference type="OrthoDB" id="9788907at2"/>
<comment type="similarity">
    <text evidence="2">Belongs to the chromate ion transporter (CHR) (TC 2.A.51) family.</text>
</comment>
<feature type="transmembrane region" description="Helical" evidence="7">
    <location>
        <begin position="77"/>
        <end position="102"/>
    </location>
</feature>
<reference evidence="9" key="1">
    <citation type="submission" date="2016-01" db="EMBL/GenBank/DDBJ databases">
        <authorList>
            <person name="Mitreva M."/>
            <person name="Pepin K.H."/>
            <person name="Mihindukulasuriya K.A."/>
            <person name="Fulton R."/>
            <person name="Fronick C."/>
            <person name="O'Laughlin M."/>
            <person name="Miner T."/>
            <person name="Herter B."/>
            <person name="Rosa B.A."/>
            <person name="Cordes M."/>
            <person name="Tomlinson C."/>
            <person name="Wollam A."/>
            <person name="Palsikar V.B."/>
            <person name="Mardis E.R."/>
            <person name="Wilson R.K."/>
        </authorList>
    </citation>
    <scope>NUCLEOTIDE SEQUENCE [LARGE SCALE GENOMIC DNA]</scope>
    <source>
        <strain evidence="9">MJR8151</strain>
    </source>
</reference>
<keyword evidence="4 7" id="KW-0812">Transmembrane</keyword>
<dbReference type="GO" id="GO:0015109">
    <property type="term" value="F:chromate transmembrane transporter activity"/>
    <property type="evidence" value="ECO:0007669"/>
    <property type="project" value="InterPro"/>
</dbReference>
<feature type="transmembrane region" description="Helical" evidence="7">
    <location>
        <begin position="12"/>
        <end position="31"/>
    </location>
</feature>
<accession>A0A133KH35</accession>
<dbReference type="EMBL" id="LRPM01000012">
    <property type="protein sequence ID" value="KWZ78862.1"/>
    <property type="molecule type" value="Genomic_DNA"/>
</dbReference>
<evidence type="ECO:0000256" key="1">
    <source>
        <dbReference type="ARBA" id="ARBA00004651"/>
    </source>
</evidence>
<comment type="caution">
    <text evidence="8">The sequence shown here is derived from an EMBL/GenBank/DDBJ whole genome shotgun (WGS) entry which is preliminary data.</text>
</comment>
<dbReference type="PANTHER" id="PTHR43663:SF2">
    <property type="entry name" value="CHROMATE TRANSPORT PROTEIN-RELATED"/>
    <property type="match status" value="1"/>
</dbReference>
<evidence type="ECO:0000256" key="7">
    <source>
        <dbReference type="SAM" id="Phobius"/>
    </source>
</evidence>
<dbReference type="Pfam" id="PF02417">
    <property type="entry name" value="Chromate_transp"/>
    <property type="match status" value="1"/>
</dbReference>
<dbReference type="RefSeq" id="WP_004836680.1">
    <property type="nucleotide sequence ID" value="NZ_KQ955255.1"/>
</dbReference>
<sequence length="188" mass="20409">MGRSEKLGKLFLSTLYLSAFTFGGGYVIISLMKDTFVDKLGWLKKDDMLDMTAIAQSAPGAVAVNAAVVVGYELCGILGMLVAIFATIIPPLVIISTISIFYKAFIANAYIAIFLKGMQAGVAALILKVVIDMTRDLIKLKSLSLILVMILSFIAGFFFEVNIVYIILTLIIIGLIYSFMKKGEKDAS</sequence>
<comment type="subcellular location">
    <subcellularLocation>
        <location evidence="1">Cell membrane</location>
        <topology evidence="1">Multi-pass membrane protein</topology>
    </subcellularLocation>
</comment>
<dbReference type="Proteomes" id="UP000070383">
    <property type="component" value="Unassembled WGS sequence"/>
</dbReference>
<keyword evidence="6 7" id="KW-0472">Membrane</keyword>
<evidence type="ECO:0000313" key="9">
    <source>
        <dbReference type="Proteomes" id="UP000070383"/>
    </source>
</evidence>
<proteinExistence type="inferred from homology"/>
<dbReference type="InterPro" id="IPR003370">
    <property type="entry name" value="Chromate_transpt"/>
</dbReference>
<feature type="transmembrane region" description="Helical" evidence="7">
    <location>
        <begin position="108"/>
        <end position="131"/>
    </location>
</feature>
<name>A0A133KH35_9FIRM</name>
<evidence type="ECO:0000256" key="6">
    <source>
        <dbReference type="ARBA" id="ARBA00023136"/>
    </source>
</evidence>
<evidence type="ECO:0000313" key="8">
    <source>
        <dbReference type="EMBL" id="KWZ78862.1"/>
    </source>
</evidence>
<dbReference type="AlphaFoldDB" id="A0A133KH35"/>
<gene>
    <name evidence="8" type="ORF">HMPREF3200_00504</name>
</gene>
<dbReference type="InterPro" id="IPR052518">
    <property type="entry name" value="CHR_Transporter"/>
</dbReference>
<feature type="transmembrane region" description="Helical" evidence="7">
    <location>
        <begin position="138"/>
        <end position="157"/>
    </location>
</feature>